<accession>A0ABM1E7Y8</accession>
<feature type="coiled-coil region" evidence="1">
    <location>
        <begin position="204"/>
        <end position="238"/>
    </location>
</feature>
<evidence type="ECO:0000256" key="1">
    <source>
        <dbReference type="SAM" id="Coils"/>
    </source>
</evidence>
<name>A0ABM1E7Y8_PRICU</name>
<keyword evidence="3" id="KW-1185">Reference proteome</keyword>
<protein>
    <submittedName>
        <fullName evidence="4">Uncharacterized protein LOC106809658</fullName>
    </submittedName>
</protein>
<keyword evidence="1" id="KW-0175">Coiled coil</keyword>
<sequence>MANIETCITKLEGFMIELAEPHEQTLAQYQTHIVHIQEMRVIVTQQIVEVTRMITVYRRVVLYDTSATEMLHRLEAAYTVLQSEQDRLEIALVDVQQSEEQAVKDESEKEHERACVVDRVSHQVEDVENWVLAAKSFVPSPIEDEDKTVALYIARIVRIQEMHTIVITRIVEVREIITVYHRVAQYDDNSEAMLHKLEAVSSDLDDVKLQLETQLVEAQQAEQQMEQDETDKERERASLVETLTHQVEDVENWVTETHSFITLPVEDEDKTVALYRTRIVRIQEMHTIVITRIVEVREIITVYHRVAQYDDNSEAMLHKLEAVSSDLDDVKLQLETQLVEAQQAEQQMEQDETDKERERASLVETLT</sequence>
<evidence type="ECO:0000313" key="3">
    <source>
        <dbReference type="Proteomes" id="UP000695022"/>
    </source>
</evidence>
<evidence type="ECO:0000313" key="4">
    <source>
        <dbReference type="RefSeq" id="XP_014668309.1"/>
    </source>
</evidence>
<dbReference type="GeneID" id="106809658"/>
<feature type="coiled-coil region" evidence="1">
    <location>
        <begin position="71"/>
        <end position="101"/>
    </location>
</feature>
<gene>
    <name evidence="4" type="primary">LOC106809658</name>
</gene>
<dbReference type="Proteomes" id="UP000695022">
    <property type="component" value="Unplaced"/>
</dbReference>
<reference evidence="4" key="1">
    <citation type="submission" date="2025-08" db="UniProtKB">
        <authorList>
            <consortium name="RefSeq"/>
        </authorList>
    </citation>
    <scope>IDENTIFICATION</scope>
</reference>
<proteinExistence type="predicted"/>
<feature type="non-terminal residue" evidence="4">
    <location>
        <position position="367"/>
    </location>
</feature>
<organism evidence="3 4">
    <name type="scientific">Priapulus caudatus</name>
    <name type="common">Priapulid worm</name>
    <dbReference type="NCBI Taxonomy" id="37621"/>
    <lineage>
        <taxon>Eukaryota</taxon>
        <taxon>Metazoa</taxon>
        <taxon>Ecdysozoa</taxon>
        <taxon>Scalidophora</taxon>
        <taxon>Priapulida</taxon>
        <taxon>Priapulimorpha</taxon>
        <taxon>Priapulimorphida</taxon>
        <taxon>Priapulidae</taxon>
        <taxon>Priapulus</taxon>
    </lineage>
</organism>
<feature type="region of interest" description="Disordered" evidence="2">
    <location>
        <begin position="344"/>
        <end position="367"/>
    </location>
</feature>
<evidence type="ECO:0000256" key="2">
    <source>
        <dbReference type="SAM" id="MobiDB-lite"/>
    </source>
</evidence>
<dbReference type="RefSeq" id="XP_014668309.1">
    <property type="nucleotide sequence ID" value="XM_014812823.1"/>
</dbReference>